<dbReference type="InterPro" id="IPR011335">
    <property type="entry name" value="Restrct_endonuc-II-like"/>
</dbReference>
<dbReference type="Pfam" id="PF04480">
    <property type="entry name" value="DUF559"/>
    <property type="match status" value="1"/>
</dbReference>
<evidence type="ECO:0000313" key="2">
    <source>
        <dbReference type="EMBL" id="MBB4138942.1"/>
    </source>
</evidence>
<organism evidence="2 3">
    <name type="scientific">Microbacterium invictum</name>
    <dbReference type="NCBI Taxonomy" id="515415"/>
    <lineage>
        <taxon>Bacteria</taxon>
        <taxon>Bacillati</taxon>
        <taxon>Actinomycetota</taxon>
        <taxon>Actinomycetes</taxon>
        <taxon>Micrococcales</taxon>
        <taxon>Microbacteriaceae</taxon>
        <taxon>Microbacterium</taxon>
    </lineage>
</organism>
<protein>
    <submittedName>
        <fullName evidence="2">Very-short-patch-repair endonuclease</fullName>
    </submittedName>
</protein>
<name>A0AA40SMN2_9MICO</name>
<dbReference type="Proteomes" id="UP000549113">
    <property type="component" value="Unassembled WGS sequence"/>
</dbReference>
<keyword evidence="2" id="KW-0378">Hydrolase</keyword>
<dbReference type="SUPFAM" id="SSF52980">
    <property type="entry name" value="Restriction endonuclease-like"/>
    <property type="match status" value="1"/>
</dbReference>
<accession>A0AA40SMN2</accession>
<keyword evidence="2" id="KW-0255">Endonuclease</keyword>
<gene>
    <name evidence="2" type="ORF">BKA10_000736</name>
</gene>
<evidence type="ECO:0000313" key="3">
    <source>
        <dbReference type="Proteomes" id="UP000549113"/>
    </source>
</evidence>
<dbReference type="Gene3D" id="3.40.960.10">
    <property type="entry name" value="VSR Endonuclease"/>
    <property type="match status" value="1"/>
</dbReference>
<feature type="domain" description="DUF559" evidence="1">
    <location>
        <begin position="182"/>
        <end position="260"/>
    </location>
</feature>
<evidence type="ECO:0000259" key="1">
    <source>
        <dbReference type="Pfam" id="PF04480"/>
    </source>
</evidence>
<keyword evidence="2" id="KW-0540">Nuclease</keyword>
<dbReference type="AlphaFoldDB" id="A0AA40SMN2"/>
<sequence length="268" mass="29142">MAHSREAHATGYSRHDVAQAVAADALRRIRRSWLAAPGADPDLQLAAAVSGRVTCVTAAKRLGLWVPSHDRLAPPAHVAVPHSRAHIHATGVHLHWATGPIAVAATAVADPVVNVLFHIARCLPRVDALAVWESALRKRAVNADELVRTRWRSTQAAELASVASVLSDSGIETAFVDGMRSVGIAVRQQVQLAGHRVDGLVGDRLVVQIDGFAHHGAADRRRDLRHDALLILRGYTVLRFDYQQVLYDWEHVQSTVLTAVAQGLHLMR</sequence>
<comment type="caution">
    <text evidence="2">The sequence shown here is derived from an EMBL/GenBank/DDBJ whole genome shotgun (WGS) entry which is preliminary data.</text>
</comment>
<proteinExistence type="predicted"/>
<dbReference type="GO" id="GO:0004519">
    <property type="term" value="F:endonuclease activity"/>
    <property type="evidence" value="ECO:0007669"/>
    <property type="project" value="UniProtKB-KW"/>
</dbReference>
<reference evidence="2 3" key="1">
    <citation type="submission" date="2020-08" db="EMBL/GenBank/DDBJ databases">
        <title>Sequencing the genomes of 1000 actinobacteria strains.</title>
        <authorList>
            <person name="Klenk H.-P."/>
        </authorList>
    </citation>
    <scope>NUCLEOTIDE SEQUENCE [LARGE SCALE GENOMIC DNA]</scope>
    <source>
        <strain evidence="2 3">DSM 19600</strain>
    </source>
</reference>
<dbReference type="InterPro" id="IPR007569">
    <property type="entry name" value="DUF559"/>
</dbReference>
<dbReference type="RefSeq" id="WP_248198983.1">
    <property type="nucleotide sequence ID" value="NZ_BAABCO010000001.1"/>
</dbReference>
<keyword evidence="3" id="KW-1185">Reference proteome</keyword>
<dbReference type="EMBL" id="JACIFH010000001">
    <property type="protein sequence ID" value="MBB4138942.1"/>
    <property type="molecule type" value="Genomic_DNA"/>
</dbReference>